<dbReference type="Proteomes" id="UP000467840">
    <property type="component" value="Unassembled WGS sequence"/>
</dbReference>
<protein>
    <recommendedName>
        <fullName evidence="3">DUF4219 domain-containing protein</fullName>
    </recommendedName>
</protein>
<accession>A0A6A6K386</accession>
<dbReference type="PANTHER" id="PTHR35317">
    <property type="entry name" value="OS04G0629600 PROTEIN"/>
    <property type="match status" value="1"/>
</dbReference>
<dbReference type="PANTHER" id="PTHR35317:SF27">
    <property type="entry name" value="RETROVIRUS-RELATED POL POLYPROTEIN FROM TRANSPOSON TNT 1-94"/>
    <property type="match status" value="1"/>
</dbReference>
<dbReference type="Pfam" id="PF14223">
    <property type="entry name" value="Retrotran_gag_2"/>
    <property type="match status" value="1"/>
</dbReference>
<evidence type="ECO:0000313" key="2">
    <source>
        <dbReference type="Proteomes" id="UP000467840"/>
    </source>
</evidence>
<evidence type="ECO:0000313" key="1">
    <source>
        <dbReference type="EMBL" id="KAF2282875.1"/>
    </source>
</evidence>
<gene>
    <name evidence="1" type="ORF">GH714_043359</name>
</gene>
<name>A0A6A6K386_HEVBR</name>
<keyword evidence="2" id="KW-1185">Reference proteome</keyword>
<proteinExistence type="predicted"/>
<evidence type="ECO:0008006" key="3">
    <source>
        <dbReference type="Google" id="ProtNLM"/>
    </source>
</evidence>
<dbReference type="EMBL" id="JAAGAX010000042">
    <property type="protein sequence ID" value="KAF2282875.1"/>
    <property type="molecule type" value="Genomic_DNA"/>
</dbReference>
<organism evidence="1 2">
    <name type="scientific">Hevea brasiliensis</name>
    <name type="common">Para rubber tree</name>
    <name type="synonym">Siphonia brasiliensis</name>
    <dbReference type="NCBI Taxonomy" id="3981"/>
    <lineage>
        <taxon>Eukaryota</taxon>
        <taxon>Viridiplantae</taxon>
        <taxon>Streptophyta</taxon>
        <taxon>Embryophyta</taxon>
        <taxon>Tracheophyta</taxon>
        <taxon>Spermatophyta</taxon>
        <taxon>Magnoliopsida</taxon>
        <taxon>eudicotyledons</taxon>
        <taxon>Gunneridae</taxon>
        <taxon>Pentapetalae</taxon>
        <taxon>rosids</taxon>
        <taxon>fabids</taxon>
        <taxon>Malpighiales</taxon>
        <taxon>Euphorbiaceae</taxon>
        <taxon>Crotonoideae</taxon>
        <taxon>Micrandreae</taxon>
        <taxon>Hevea</taxon>
    </lineage>
</organism>
<comment type="caution">
    <text evidence="1">The sequence shown here is derived from an EMBL/GenBank/DDBJ whole genome shotgun (WGS) entry which is preliminary data.</text>
</comment>
<sequence>MASKNFIQPSIPRFDGHYDHWSMLMENFLRSKEYWQVVDSGFAEPAAGTSLTDAQKTELDAQKLKDLKAKNYLFQAIDHSILETILCKDTSKQIWDSMKKKYQGNARAKRAQLQTLRCEFETLRMKSGETVSEYFSRTMAIEDVVIVEKILRSMLPKFNFVICSIEESKDLDTLSIDELQNSLLVHEQKIIQQDREESEEQVVDLFTKPLKMASFVKLRKLLGVCTLEDPD</sequence>
<dbReference type="AlphaFoldDB" id="A0A6A6K386"/>
<reference evidence="1 2" key="1">
    <citation type="journal article" date="2020" name="Mol. Plant">
        <title>The Chromosome-Based Rubber Tree Genome Provides New Insights into Spurge Genome Evolution and Rubber Biosynthesis.</title>
        <authorList>
            <person name="Liu J."/>
            <person name="Shi C."/>
            <person name="Shi C.C."/>
            <person name="Li W."/>
            <person name="Zhang Q.J."/>
            <person name="Zhang Y."/>
            <person name="Li K."/>
            <person name="Lu H.F."/>
            <person name="Shi C."/>
            <person name="Zhu S.T."/>
            <person name="Xiao Z.Y."/>
            <person name="Nan H."/>
            <person name="Yue Y."/>
            <person name="Zhu X.G."/>
            <person name="Wu Y."/>
            <person name="Hong X.N."/>
            <person name="Fan G.Y."/>
            <person name="Tong Y."/>
            <person name="Zhang D."/>
            <person name="Mao C.L."/>
            <person name="Liu Y.L."/>
            <person name="Hao S.J."/>
            <person name="Liu W.Q."/>
            <person name="Lv M.Q."/>
            <person name="Zhang H.B."/>
            <person name="Liu Y."/>
            <person name="Hu-Tang G.R."/>
            <person name="Wang J.P."/>
            <person name="Wang J.H."/>
            <person name="Sun Y.H."/>
            <person name="Ni S.B."/>
            <person name="Chen W.B."/>
            <person name="Zhang X.C."/>
            <person name="Jiao Y.N."/>
            <person name="Eichler E.E."/>
            <person name="Li G.H."/>
            <person name="Liu X."/>
            <person name="Gao L.Z."/>
        </authorList>
    </citation>
    <scope>NUCLEOTIDE SEQUENCE [LARGE SCALE GENOMIC DNA]</scope>
    <source>
        <strain evidence="2">cv. GT1</strain>
        <tissue evidence="1">Leaf</tissue>
    </source>
</reference>